<evidence type="ECO:0000313" key="3">
    <source>
        <dbReference type="EMBL" id="KAE8661748.1"/>
    </source>
</evidence>
<protein>
    <recommendedName>
        <fullName evidence="2">cDENN domain-containing protein</fullName>
    </recommendedName>
</protein>
<reference evidence="3" key="1">
    <citation type="submission" date="2019-09" db="EMBL/GenBank/DDBJ databases">
        <title>Draft genome information of white flower Hibiscus syriacus.</title>
        <authorList>
            <person name="Kim Y.-M."/>
        </authorList>
    </citation>
    <scope>NUCLEOTIDE SEQUENCE [LARGE SCALE GENOMIC DNA]</scope>
    <source>
        <strain evidence="3">YM2019G1</strain>
    </source>
</reference>
<dbReference type="PANTHER" id="PTHR15288">
    <property type="entry name" value="DENN DOMAIN-CONTAINING PROTEIN 2"/>
    <property type="match status" value="1"/>
</dbReference>
<proteinExistence type="predicted"/>
<organism evidence="3 4">
    <name type="scientific">Hibiscus syriacus</name>
    <name type="common">Rose of Sharon</name>
    <dbReference type="NCBI Taxonomy" id="106335"/>
    <lineage>
        <taxon>Eukaryota</taxon>
        <taxon>Viridiplantae</taxon>
        <taxon>Streptophyta</taxon>
        <taxon>Embryophyta</taxon>
        <taxon>Tracheophyta</taxon>
        <taxon>Spermatophyta</taxon>
        <taxon>Magnoliopsida</taxon>
        <taxon>eudicotyledons</taxon>
        <taxon>Gunneridae</taxon>
        <taxon>Pentapetalae</taxon>
        <taxon>rosids</taxon>
        <taxon>malvids</taxon>
        <taxon>Malvales</taxon>
        <taxon>Malvaceae</taxon>
        <taxon>Malvoideae</taxon>
        <taxon>Hibiscus</taxon>
    </lineage>
</organism>
<feature type="compositionally biased region" description="Basic and acidic residues" evidence="1">
    <location>
        <begin position="117"/>
        <end position="184"/>
    </location>
</feature>
<gene>
    <name evidence="3" type="ORF">F3Y22_tig00113724pilonHSYRG00152</name>
</gene>
<evidence type="ECO:0000313" key="4">
    <source>
        <dbReference type="Proteomes" id="UP000436088"/>
    </source>
</evidence>
<dbReference type="InterPro" id="IPR043153">
    <property type="entry name" value="DENN_C"/>
</dbReference>
<dbReference type="Gene3D" id="3.40.50.11500">
    <property type="match status" value="1"/>
</dbReference>
<evidence type="ECO:0000259" key="2">
    <source>
        <dbReference type="Pfam" id="PF02141"/>
    </source>
</evidence>
<feature type="region of interest" description="Disordered" evidence="1">
    <location>
        <begin position="112"/>
        <end position="214"/>
    </location>
</feature>
<dbReference type="EMBL" id="VEPZ02001719">
    <property type="protein sequence ID" value="KAE8661748.1"/>
    <property type="molecule type" value="Genomic_DNA"/>
</dbReference>
<feature type="domain" description="cDENN" evidence="2">
    <location>
        <begin position="644"/>
        <end position="684"/>
    </location>
</feature>
<dbReference type="Proteomes" id="UP000436088">
    <property type="component" value="Unassembled WGS sequence"/>
</dbReference>
<sequence>MTNDQPEGIPRGDEEIWFHFPPAYTRFGREEFCLIWIFEAFPSMRTYAIKNSNDIPRAITWKRIRQLDWDEILPYMTIDDEANYPLQTLIPTEAEVATDWWQASRHCFDETDDEDPPLFHRVDSPLRHRDPSPHPTPRHRDPSPHRADSLLRHRDPSPHRADSPIRHRDPSPYRADSTPRHRDPSPLADSTPRHRDPSPIPSHHRASSPPLPHVRRSAKMQRYLSPVLHLHGMSALRGEVSALRDDNGALRDEVGALREIVSSLQNEVCILREKRPDDILHDDHYNSEPDQPSTFRYMDTIFVARWGSRIRRHGPAITSPFTPIVPRLRKKKPDPPTIVQVPPPIIQDSPLIVQETPPIVQDPPPIVQDPPASFRIHIQYYVDILVNPLLCPICWIRYGFRIGYQPVPFLSTRYAHYRTQLRIIPFRLRPQLIFIYMSGARGVEDNGYFEWGKLKKLKETRWTIMPSSFHSTHLQDQIDASYALDNDKAILYPEWWEVNKVFIPVMERRHWGWTDLLSKYLDAIAYWTNSGNEKPNMLNVTIMRDETSPQQASIARGYCGPFVCMCLERMTRGGKQFLPPRVRDRGANNFLQALHSVVSGLRDPKLSVRVDSVFALRSFVEACKDLNDIHPILPQLLDGKWYLVLVLPMRMFDFLDAPIPFLVGLQQKPMDLKMKTYNLVQVNVLKNQVKTSHFPTLPRHRELLSELGPIHSRLSLEAICRHSAIQCSIGFSIVYLRTRTLNIIRSTGTLRWDKLPRCRTPSDIKYCVALED</sequence>
<keyword evidence="4" id="KW-1185">Reference proteome</keyword>
<comment type="caution">
    <text evidence="3">The sequence shown here is derived from an EMBL/GenBank/DDBJ whole genome shotgun (WGS) entry which is preliminary data.</text>
</comment>
<evidence type="ECO:0000256" key="1">
    <source>
        <dbReference type="SAM" id="MobiDB-lite"/>
    </source>
</evidence>
<dbReference type="InterPro" id="IPR051942">
    <property type="entry name" value="DENN_domain_containing_2"/>
</dbReference>
<dbReference type="InterPro" id="IPR001194">
    <property type="entry name" value="cDENN_dom"/>
</dbReference>
<name>A0A6A2WNI8_HIBSY</name>
<dbReference type="Pfam" id="PF02141">
    <property type="entry name" value="DENN"/>
    <property type="match status" value="1"/>
</dbReference>
<accession>A0A6A2WNI8</accession>
<dbReference type="AlphaFoldDB" id="A0A6A2WNI8"/>
<dbReference type="PANTHER" id="PTHR15288:SF0">
    <property type="entry name" value="UDENN DOMAIN-CONTAINING PROTEIN"/>
    <property type="match status" value="1"/>
</dbReference>